<dbReference type="PROSITE" id="PS51776">
    <property type="entry name" value="RH1"/>
    <property type="match status" value="1"/>
</dbReference>
<accession>A0ABM1BRR3</accession>
<evidence type="ECO:0000256" key="2">
    <source>
        <dbReference type="ARBA" id="ARBA00022927"/>
    </source>
</evidence>
<dbReference type="Gene3D" id="1.20.58.1770">
    <property type="match status" value="1"/>
</dbReference>
<protein>
    <submittedName>
        <fullName evidence="8">RILP-like protein homolog isoform X1</fullName>
    </submittedName>
</protein>
<dbReference type="InterPro" id="IPR021563">
    <property type="entry name" value="RILP_dimer"/>
</dbReference>
<dbReference type="GeneID" id="106471336"/>
<reference evidence="8" key="1">
    <citation type="submission" date="2025-08" db="UniProtKB">
        <authorList>
            <consortium name="RefSeq"/>
        </authorList>
    </citation>
    <scope>IDENTIFICATION</scope>
    <source>
        <tissue evidence="8">Muscle</tissue>
    </source>
</reference>
<feature type="domain" description="RH1" evidence="5">
    <location>
        <begin position="1"/>
        <end position="84"/>
    </location>
</feature>
<evidence type="ECO:0000256" key="1">
    <source>
        <dbReference type="ARBA" id="ARBA00022448"/>
    </source>
</evidence>
<keyword evidence="7" id="KW-1185">Reference proteome</keyword>
<dbReference type="RefSeq" id="XP_013787390.1">
    <property type="nucleotide sequence ID" value="XM_013931936.2"/>
</dbReference>
<organism evidence="7 8">
    <name type="scientific">Limulus polyphemus</name>
    <name type="common">Atlantic horseshoe crab</name>
    <dbReference type="NCBI Taxonomy" id="6850"/>
    <lineage>
        <taxon>Eukaryota</taxon>
        <taxon>Metazoa</taxon>
        <taxon>Ecdysozoa</taxon>
        <taxon>Arthropoda</taxon>
        <taxon>Chelicerata</taxon>
        <taxon>Merostomata</taxon>
        <taxon>Xiphosura</taxon>
        <taxon>Limulidae</taxon>
        <taxon>Limulus</taxon>
    </lineage>
</organism>
<feature type="domain" description="RH2" evidence="6">
    <location>
        <begin position="265"/>
        <end position="344"/>
    </location>
</feature>
<evidence type="ECO:0000259" key="5">
    <source>
        <dbReference type="PROSITE" id="PS51776"/>
    </source>
</evidence>
<keyword evidence="2" id="KW-0653">Protein transport</keyword>
<dbReference type="PANTHER" id="PTHR21502">
    <property type="entry name" value="ZINC FINGER PROTEIN DZIP1"/>
    <property type="match status" value="1"/>
</dbReference>
<dbReference type="InterPro" id="IPR034743">
    <property type="entry name" value="RH1"/>
</dbReference>
<dbReference type="CDD" id="cd14445">
    <property type="entry name" value="RILP-like"/>
    <property type="match status" value="1"/>
</dbReference>
<sequence length="356" mass="41836">MNSVVERLCVEDVYDLASEIGKEFEKIIDIYGAEVITSLMPKVICALEQLESCAVRNDRVDLEISDLNSAIAQLQYEKIEKQESKSKLEKELEHIEDIWREETNQLSELVSKLKEENFRLSSSLKEKEDFLSEKSTSCFPDQELMVAQKLKEIVDRQREQLDQKDREIHQKCNDVESLQQQVQKLVHLNKDLRRKQKHQQSQMRTFVEEKAELQVRVEEHQKELQQLRERLGVAVKENLELAQAESKLVPDLRGKMVIDLDDPNRPRFTIDELKRIMFERNDLKARISELEDELAFFRPTPPPKSDNEGELERTIEELPVQGPINKEPEEKLFPWMKPSGIRRFFPSLSWPSLKLQ</sequence>
<dbReference type="InterPro" id="IPR034744">
    <property type="entry name" value="RH2"/>
</dbReference>
<evidence type="ECO:0000259" key="6">
    <source>
        <dbReference type="PROSITE" id="PS51777"/>
    </source>
</evidence>
<dbReference type="InterPro" id="IPR051241">
    <property type="entry name" value="DZIP_RILPL"/>
</dbReference>
<keyword evidence="1" id="KW-0813">Transport</keyword>
<evidence type="ECO:0000256" key="3">
    <source>
        <dbReference type="ARBA" id="ARBA00023054"/>
    </source>
</evidence>
<dbReference type="Pfam" id="PF11461">
    <property type="entry name" value="RILP"/>
    <property type="match status" value="1"/>
</dbReference>
<dbReference type="PANTHER" id="PTHR21502:SF4">
    <property type="entry name" value="RILP-LIKE PROTEIN HOMOLOG"/>
    <property type="match status" value="1"/>
</dbReference>
<evidence type="ECO:0000313" key="8">
    <source>
        <dbReference type="RefSeq" id="XP_013787390.1"/>
    </source>
</evidence>
<keyword evidence="3 4" id="KW-0175">Coiled coil</keyword>
<gene>
    <name evidence="8" type="primary">LOC106471336</name>
</gene>
<dbReference type="Proteomes" id="UP000694941">
    <property type="component" value="Unplaced"/>
</dbReference>
<dbReference type="Pfam" id="PF09744">
    <property type="entry name" value="RH1"/>
    <property type="match status" value="1"/>
</dbReference>
<proteinExistence type="predicted"/>
<evidence type="ECO:0000256" key="4">
    <source>
        <dbReference type="SAM" id="Coils"/>
    </source>
</evidence>
<dbReference type="SUPFAM" id="SSF161256">
    <property type="entry name" value="RILP dimerisation region"/>
    <property type="match status" value="1"/>
</dbReference>
<feature type="coiled-coil region" evidence="4">
    <location>
        <begin position="147"/>
        <end position="237"/>
    </location>
</feature>
<feature type="coiled-coil region" evidence="4">
    <location>
        <begin position="71"/>
        <end position="105"/>
    </location>
</feature>
<dbReference type="PROSITE" id="PS51777">
    <property type="entry name" value="RH2"/>
    <property type="match status" value="1"/>
</dbReference>
<evidence type="ECO:0000313" key="7">
    <source>
        <dbReference type="Proteomes" id="UP000694941"/>
    </source>
</evidence>
<name>A0ABM1BRR3_LIMPO</name>